<sequence>MAVFSLHRSRLQMAMHDAITDPSAYDKVYGIIAKHRTARATAIEVTVDMVKKAVAPASAGKHRLLNRSDSSTPTSPTSPASSVSPAYSGITQQMPRPTLHAIAVLQVLHGIVLSFPTEMTSALAQSVNCARLLRLALSPKVPLDVRRALATLVARWHTVVGSGVARDNLALVVEGFCNAAGVPPDPAFLPRPPANVRTTLAAAATGNPLALYIPPGFSSSSTATGSAASEVQPEPRLEPEPKPVPSHAQAPQRELPPSPAENPALERMLQAAQELLATSSMIIDNLVALPLDDDPRTNPVIRELMASMGHLHRACVSDIARTMDTQATRRLKQSIDEAKRCQWIYNDSVRAYEVWRAQYGVAAEVVGDGSGSGGGGGDVIGVGQKTGSPALEPGGLTNGAAHDVLQRASTKARGKMADTSASD</sequence>
<evidence type="ECO:0000256" key="1">
    <source>
        <dbReference type="SAM" id="MobiDB-lite"/>
    </source>
</evidence>
<evidence type="ECO:0000313" key="3">
    <source>
        <dbReference type="Proteomes" id="UP001149813"/>
    </source>
</evidence>
<dbReference type="Proteomes" id="UP001149813">
    <property type="component" value="Unassembled WGS sequence"/>
</dbReference>
<gene>
    <name evidence="2" type="ORF">LPJ53_002118</name>
</gene>
<keyword evidence="3" id="KW-1185">Reference proteome</keyword>
<reference evidence="2" key="1">
    <citation type="submission" date="2022-07" db="EMBL/GenBank/DDBJ databases">
        <title>Phylogenomic reconstructions and comparative analyses of Kickxellomycotina fungi.</title>
        <authorList>
            <person name="Reynolds N.K."/>
            <person name="Stajich J.E."/>
            <person name="Barry K."/>
            <person name="Grigoriev I.V."/>
            <person name="Crous P."/>
            <person name="Smith M.E."/>
        </authorList>
    </citation>
    <scope>NUCLEOTIDE SEQUENCE</scope>
    <source>
        <strain evidence="2">NBRC 32514</strain>
    </source>
</reference>
<dbReference type="OrthoDB" id="5582426at2759"/>
<proteinExistence type="predicted"/>
<feature type="region of interest" description="Disordered" evidence="1">
    <location>
        <begin position="222"/>
        <end position="261"/>
    </location>
</feature>
<feature type="region of interest" description="Disordered" evidence="1">
    <location>
        <begin position="61"/>
        <end position="89"/>
    </location>
</feature>
<organism evidence="2 3">
    <name type="scientific">Coemansia erecta</name>
    <dbReference type="NCBI Taxonomy" id="147472"/>
    <lineage>
        <taxon>Eukaryota</taxon>
        <taxon>Fungi</taxon>
        <taxon>Fungi incertae sedis</taxon>
        <taxon>Zoopagomycota</taxon>
        <taxon>Kickxellomycotina</taxon>
        <taxon>Kickxellomycetes</taxon>
        <taxon>Kickxellales</taxon>
        <taxon>Kickxellaceae</taxon>
        <taxon>Coemansia</taxon>
    </lineage>
</organism>
<dbReference type="AlphaFoldDB" id="A0A9W8CS57"/>
<dbReference type="EMBL" id="JANBOJ010000062">
    <property type="protein sequence ID" value="KAJ1723549.1"/>
    <property type="molecule type" value="Genomic_DNA"/>
</dbReference>
<feature type="compositionally biased region" description="Low complexity" evidence="1">
    <location>
        <begin position="68"/>
        <end position="88"/>
    </location>
</feature>
<evidence type="ECO:0008006" key="4">
    <source>
        <dbReference type="Google" id="ProtNLM"/>
    </source>
</evidence>
<name>A0A9W8CS57_9FUNG</name>
<accession>A0A9W8CS57</accession>
<evidence type="ECO:0000313" key="2">
    <source>
        <dbReference type="EMBL" id="KAJ1723549.1"/>
    </source>
</evidence>
<protein>
    <recommendedName>
        <fullName evidence="4">VHS domain-containing protein</fullName>
    </recommendedName>
</protein>
<comment type="caution">
    <text evidence="2">The sequence shown here is derived from an EMBL/GenBank/DDBJ whole genome shotgun (WGS) entry which is preliminary data.</text>
</comment>